<dbReference type="PANTHER" id="PTHR43464">
    <property type="entry name" value="METHYLTRANSFERASE"/>
    <property type="match status" value="1"/>
</dbReference>
<keyword evidence="2" id="KW-0808">Transferase</keyword>
<keyword evidence="3" id="KW-0949">S-adenosyl-L-methionine</keyword>
<proteinExistence type="predicted"/>
<dbReference type="Pfam" id="PF13649">
    <property type="entry name" value="Methyltransf_25"/>
    <property type="match status" value="1"/>
</dbReference>
<reference evidence="5" key="1">
    <citation type="submission" date="2022-06" db="EMBL/GenBank/DDBJ databases">
        <title>Ornithinimicrobium JY.X270.</title>
        <authorList>
            <person name="Huang Y."/>
        </authorList>
    </citation>
    <scope>NUCLEOTIDE SEQUENCE</scope>
    <source>
        <strain evidence="5">JY.X270</strain>
    </source>
</reference>
<evidence type="ECO:0000256" key="2">
    <source>
        <dbReference type="ARBA" id="ARBA00022679"/>
    </source>
</evidence>
<dbReference type="InterPro" id="IPR041698">
    <property type="entry name" value="Methyltransf_25"/>
</dbReference>
<dbReference type="EMBL" id="CP099490">
    <property type="protein sequence ID" value="USQ76126.1"/>
    <property type="molecule type" value="Genomic_DNA"/>
</dbReference>
<dbReference type="InterPro" id="IPR029063">
    <property type="entry name" value="SAM-dependent_MTases_sf"/>
</dbReference>
<dbReference type="CDD" id="cd02440">
    <property type="entry name" value="AdoMet_MTases"/>
    <property type="match status" value="1"/>
</dbReference>
<keyword evidence="1 5" id="KW-0489">Methyltransferase</keyword>
<evidence type="ECO:0000256" key="3">
    <source>
        <dbReference type="ARBA" id="ARBA00022691"/>
    </source>
</evidence>
<gene>
    <name evidence="5" type="ORF">NF557_16290</name>
</gene>
<dbReference type="RefSeq" id="WP_252620821.1">
    <property type="nucleotide sequence ID" value="NZ_CP099490.1"/>
</dbReference>
<dbReference type="PANTHER" id="PTHR43464:SF19">
    <property type="entry name" value="UBIQUINONE BIOSYNTHESIS O-METHYLTRANSFERASE, MITOCHONDRIAL"/>
    <property type="match status" value="1"/>
</dbReference>
<evidence type="ECO:0000313" key="5">
    <source>
        <dbReference type="EMBL" id="USQ76126.1"/>
    </source>
</evidence>
<keyword evidence="6" id="KW-1185">Reference proteome</keyword>
<dbReference type="Gene3D" id="3.40.50.150">
    <property type="entry name" value="Vaccinia Virus protein VP39"/>
    <property type="match status" value="1"/>
</dbReference>
<dbReference type="GO" id="GO:0008168">
    <property type="term" value="F:methyltransferase activity"/>
    <property type="evidence" value="ECO:0007669"/>
    <property type="project" value="UniProtKB-KW"/>
</dbReference>
<organism evidence="5 6">
    <name type="scientific">Ornithinimicrobium cryptoxanthini</name>
    <dbReference type="NCBI Taxonomy" id="2934161"/>
    <lineage>
        <taxon>Bacteria</taxon>
        <taxon>Bacillati</taxon>
        <taxon>Actinomycetota</taxon>
        <taxon>Actinomycetes</taxon>
        <taxon>Micrococcales</taxon>
        <taxon>Ornithinimicrobiaceae</taxon>
        <taxon>Ornithinimicrobium</taxon>
    </lineage>
</organism>
<dbReference type="SUPFAM" id="SSF53335">
    <property type="entry name" value="S-adenosyl-L-methionine-dependent methyltransferases"/>
    <property type="match status" value="1"/>
</dbReference>
<sequence length="228" mass="24747">MSDTPRPPQAQTQDTVRTAYDTVAADYARSMPDTSPEHPLDLTLLDTFIAAVGTEPILDAGCGAGRISRYLADRGGRVVGVDLSPQMIAQGRALHPDLDLSVASITDLPHGGASFGGVLLWYSTIHLSEADLGRALDEAVRVVAPDGYVLVAFQSGVGTRDLFRQYSQHGHDVTLERYLRTPDEMAEQLAARGMTEVVRLVRSGTEIDRDGQTMLLHRRSDSGPHRNL</sequence>
<evidence type="ECO:0000313" key="6">
    <source>
        <dbReference type="Proteomes" id="UP001056535"/>
    </source>
</evidence>
<dbReference type="GO" id="GO:0032259">
    <property type="term" value="P:methylation"/>
    <property type="evidence" value="ECO:0007669"/>
    <property type="project" value="UniProtKB-KW"/>
</dbReference>
<evidence type="ECO:0000256" key="1">
    <source>
        <dbReference type="ARBA" id="ARBA00022603"/>
    </source>
</evidence>
<name>A0ABY4YH88_9MICO</name>
<feature type="domain" description="Methyltransferase" evidence="4">
    <location>
        <begin position="57"/>
        <end position="147"/>
    </location>
</feature>
<dbReference type="Proteomes" id="UP001056535">
    <property type="component" value="Chromosome"/>
</dbReference>
<protein>
    <submittedName>
        <fullName evidence="5">Class I SAM-dependent methyltransferase</fullName>
    </submittedName>
</protein>
<accession>A0ABY4YH88</accession>
<evidence type="ECO:0000259" key="4">
    <source>
        <dbReference type="Pfam" id="PF13649"/>
    </source>
</evidence>